<sequence>MSVLEELPSDTDIVATVLTTTESELTLDKFLSKLLMVESRSGASLQGIAELLRHCPALRQRSRRPGRP</sequence>
<dbReference type="AlphaFoldDB" id="A0AAW1TH11"/>
<evidence type="ECO:0000313" key="2">
    <source>
        <dbReference type="Proteomes" id="UP001485043"/>
    </source>
</evidence>
<gene>
    <name evidence="1" type="ORF">WJX84_011948</name>
</gene>
<keyword evidence="2" id="KW-1185">Reference proteome</keyword>
<dbReference type="Proteomes" id="UP001485043">
    <property type="component" value="Unassembled WGS sequence"/>
</dbReference>
<dbReference type="EMBL" id="JALJOV010000042">
    <property type="protein sequence ID" value="KAK9868176.1"/>
    <property type="molecule type" value="Genomic_DNA"/>
</dbReference>
<name>A0AAW1TH11_9CHLO</name>
<organism evidence="1 2">
    <name type="scientific">Apatococcus fuscideae</name>
    <dbReference type="NCBI Taxonomy" id="2026836"/>
    <lineage>
        <taxon>Eukaryota</taxon>
        <taxon>Viridiplantae</taxon>
        <taxon>Chlorophyta</taxon>
        <taxon>core chlorophytes</taxon>
        <taxon>Trebouxiophyceae</taxon>
        <taxon>Chlorellales</taxon>
        <taxon>Chlorellaceae</taxon>
        <taxon>Apatococcus</taxon>
    </lineage>
</organism>
<evidence type="ECO:0000313" key="1">
    <source>
        <dbReference type="EMBL" id="KAK9868176.1"/>
    </source>
</evidence>
<reference evidence="1 2" key="1">
    <citation type="journal article" date="2024" name="Nat. Commun.">
        <title>Phylogenomics reveals the evolutionary origins of lichenization in chlorophyte algae.</title>
        <authorList>
            <person name="Puginier C."/>
            <person name="Libourel C."/>
            <person name="Otte J."/>
            <person name="Skaloud P."/>
            <person name="Haon M."/>
            <person name="Grisel S."/>
            <person name="Petersen M."/>
            <person name="Berrin J.G."/>
            <person name="Delaux P.M."/>
            <person name="Dal Grande F."/>
            <person name="Keller J."/>
        </authorList>
    </citation>
    <scope>NUCLEOTIDE SEQUENCE [LARGE SCALE GENOMIC DNA]</scope>
    <source>
        <strain evidence="1 2">SAG 2523</strain>
    </source>
</reference>
<proteinExistence type="predicted"/>
<accession>A0AAW1TH11</accession>
<protein>
    <submittedName>
        <fullName evidence="1">Uncharacterized protein</fullName>
    </submittedName>
</protein>
<comment type="caution">
    <text evidence="1">The sequence shown here is derived from an EMBL/GenBank/DDBJ whole genome shotgun (WGS) entry which is preliminary data.</text>
</comment>